<dbReference type="AlphaFoldDB" id="A0A1E5ITI5"/>
<keyword evidence="1" id="KW-0812">Transmembrane</keyword>
<dbReference type="EMBL" id="MCBT01000033">
    <property type="protein sequence ID" value="OEG73864.1"/>
    <property type="molecule type" value="Genomic_DNA"/>
</dbReference>
<sequence length="63" mass="6735">MKSILNTIDILLGHLAAGIMTFLLYLSLGAIATLFLITIPVGFLEYRSGINDLDLAEIGSLAL</sequence>
<keyword evidence="1" id="KW-0472">Membrane</keyword>
<evidence type="ECO:0000313" key="2">
    <source>
        <dbReference type="EMBL" id="OEG73864.1"/>
    </source>
</evidence>
<dbReference type="OrthoDB" id="6402271at2"/>
<evidence type="ECO:0000313" key="3">
    <source>
        <dbReference type="Proteomes" id="UP000095230"/>
    </source>
</evidence>
<comment type="caution">
    <text evidence="2">The sequence shown here is derived from an EMBL/GenBank/DDBJ whole genome shotgun (WGS) entry which is preliminary data.</text>
</comment>
<dbReference type="STRING" id="23.BEL05_15550"/>
<gene>
    <name evidence="2" type="ORF">BEL05_15550</name>
</gene>
<name>A0A1E5ITI5_SHECO</name>
<accession>A0A1E5ITI5</accession>
<keyword evidence="1" id="KW-1133">Transmembrane helix</keyword>
<evidence type="ECO:0000256" key="1">
    <source>
        <dbReference type="SAM" id="Phobius"/>
    </source>
</evidence>
<organism evidence="2 3">
    <name type="scientific">Shewanella colwelliana</name>
    <name type="common">Alteromonas colwelliana</name>
    <dbReference type="NCBI Taxonomy" id="23"/>
    <lineage>
        <taxon>Bacteria</taxon>
        <taxon>Pseudomonadati</taxon>
        <taxon>Pseudomonadota</taxon>
        <taxon>Gammaproteobacteria</taxon>
        <taxon>Alteromonadales</taxon>
        <taxon>Shewanellaceae</taxon>
        <taxon>Shewanella</taxon>
    </lineage>
</organism>
<feature type="transmembrane region" description="Helical" evidence="1">
    <location>
        <begin position="12"/>
        <end position="39"/>
    </location>
</feature>
<reference evidence="2 3" key="1">
    <citation type="submission" date="2016-07" db="EMBL/GenBank/DDBJ databases">
        <title>Whole-genome of two Shewanella species isolated from a digestive organ of sea cucumber Apostichopus japonicus Selenka 1867.</title>
        <authorList>
            <person name="Hong H.-H."/>
            <person name="Choi H."/>
            <person name="Cheon S."/>
            <person name="Oh J.-S."/>
            <person name="Lee H.-G."/>
            <person name="Park C."/>
        </authorList>
    </citation>
    <scope>NUCLEOTIDE SEQUENCE [LARGE SCALE GENOMIC DNA]</scope>
    <source>
        <strain evidence="2 3">CSB03KR</strain>
    </source>
</reference>
<dbReference type="Proteomes" id="UP000095230">
    <property type="component" value="Unassembled WGS sequence"/>
</dbReference>
<proteinExistence type="predicted"/>
<protein>
    <submittedName>
        <fullName evidence="2">Uncharacterized protein</fullName>
    </submittedName>
</protein>
<dbReference type="RefSeq" id="WP_069671218.1">
    <property type="nucleotide sequence ID" value="NZ_MCBT01000033.1"/>
</dbReference>